<dbReference type="EMBL" id="LC738870">
    <property type="protein sequence ID" value="BDT61967.1"/>
    <property type="molecule type" value="Genomic_DNA"/>
</dbReference>
<feature type="coiled-coil region" evidence="1">
    <location>
        <begin position="108"/>
        <end position="142"/>
    </location>
</feature>
<evidence type="ECO:0000256" key="1">
    <source>
        <dbReference type="SAM" id="Coils"/>
    </source>
</evidence>
<protein>
    <submittedName>
        <fullName evidence="3">Uncharacterized protein</fullName>
    </submittedName>
</protein>
<organism evidence="3">
    <name type="scientific">Penaeus monodon majanivirus A</name>
    <dbReference type="NCBI Taxonomy" id="2984271"/>
    <lineage>
        <taxon>Viruses</taxon>
        <taxon>Viruses incertae sedis</taxon>
        <taxon>Naldaviricetes</taxon>
        <taxon>Nimaviridae</taxon>
    </lineage>
</organism>
<reference evidence="3" key="1">
    <citation type="submission" date="2022-10" db="EMBL/GenBank/DDBJ databases">
        <title>Genome sequences of endogenous nimaviruses in decapod crustaceans.</title>
        <authorList>
            <person name="Kawato S."/>
            <person name="Nozaki R."/>
            <person name="Kondo H."/>
            <person name="Hirono I."/>
        </authorList>
    </citation>
    <scope>NUCLEOTIDE SEQUENCE</scope>
    <source>
        <strain evidence="3">Mikawa2016</strain>
    </source>
</reference>
<feature type="region of interest" description="Disordered" evidence="2">
    <location>
        <begin position="1"/>
        <end position="20"/>
    </location>
</feature>
<proteinExistence type="predicted"/>
<accession>A0A9C7BYI2</accession>
<name>A0A9C7BYI2_9VIRU</name>
<keyword evidence="1" id="KW-0175">Coiled coil</keyword>
<sequence>MDTHKSQDEKLKTQDDTRQKMNPKDNLDIIFKCLTARDGYGIAKTTIERLYTCPKIEVLHMLSDFLQYQVTKTSVEHIYRCAYKTELPFFLFITDKLQFNTEAVNRQNDILQQKIETAIRAYNEAKTARDILQGKKDVLEQQFRKAVEDNQALMEGAQGTLEYKNTPKKRRVNSTE</sequence>
<evidence type="ECO:0000313" key="3">
    <source>
        <dbReference type="EMBL" id="BDT61967.1"/>
    </source>
</evidence>
<evidence type="ECO:0000256" key="2">
    <source>
        <dbReference type="SAM" id="MobiDB-lite"/>
    </source>
</evidence>